<gene>
    <name evidence="1" type="ORF">K488DRAFT_42854</name>
</gene>
<comment type="caution">
    <text evidence="1">The sequence shown here is derived from an EMBL/GenBank/DDBJ whole genome shotgun (WGS) entry which is preliminary data.</text>
</comment>
<feature type="non-terminal residue" evidence="1">
    <location>
        <position position="1"/>
    </location>
</feature>
<protein>
    <submittedName>
        <fullName evidence="1">Tho complex subunit 7-domain-containing protein</fullName>
    </submittedName>
</protein>
<reference evidence="1" key="2">
    <citation type="journal article" date="2022" name="New Phytol.">
        <title>Evolutionary transition to the ectomycorrhizal habit in the genomes of a hyperdiverse lineage of mushroom-forming fungi.</title>
        <authorList>
            <person name="Looney B."/>
            <person name="Miyauchi S."/>
            <person name="Morin E."/>
            <person name="Drula E."/>
            <person name="Courty P.E."/>
            <person name="Kohler A."/>
            <person name="Kuo A."/>
            <person name="LaButti K."/>
            <person name="Pangilinan J."/>
            <person name="Lipzen A."/>
            <person name="Riley R."/>
            <person name="Andreopoulos W."/>
            <person name="He G."/>
            <person name="Johnson J."/>
            <person name="Nolan M."/>
            <person name="Tritt A."/>
            <person name="Barry K.W."/>
            <person name="Grigoriev I.V."/>
            <person name="Nagy L.G."/>
            <person name="Hibbett D."/>
            <person name="Henrissat B."/>
            <person name="Matheny P.B."/>
            <person name="Labbe J."/>
            <person name="Martin F.M."/>
        </authorList>
    </citation>
    <scope>NUCLEOTIDE SEQUENCE</scope>
    <source>
        <strain evidence="1">EC-137</strain>
    </source>
</reference>
<dbReference type="Proteomes" id="UP000814128">
    <property type="component" value="Unassembled WGS sequence"/>
</dbReference>
<sequence>DAIILSRITNDERALRRIVKKFNTFAALAFPSSSFLPSSSIVPISVDDARDAFLVELASFNLQLKKAAMVCEAETRQVEEYQRERQRIEEERVALRRHIEQLKTSLEDAQVERRQKIEYDVFAEKINSLPSRAELEATIQHLENDMTAIRTDYDVQKRALNEQRSAFKSVVANLGLLQLTGRVPVEASRSGTPVAGAGDQDVPPSSPLPPLDDEREEGEEGESSDDAPLSATLNPHVPSPTPTRPEADDDIEMGELTEPRPSPRDGRGKKRAEDLEEGEASDVSSDLTDLPEE</sequence>
<dbReference type="EMBL" id="MU273481">
    <property type="protein sequence ID" value="KAI0035673.1"/>
    <property type="molecule type" value="Genomic_DNA"/>
</dbReference>
<proteinExistence type="predicted"/>
<evidence type="ECO:0000313" key="1">
    <source>
        <dbReference type="EMBL" id="KAI0035673.1"/>
    </source>
</evidence>
<evidence type="ECO:0000313" key="2">
    <source>
        <dbReference type="Proteomes" id="UP000814128"/>
    </source>
</evidence>
<organism evidence="1 2">
    <name type="scientific">Vararia minispora EC-137</name>
    <dbReference type="NCBI Taxonomy" id="1314806"/>
    <lineage>
        <taxon>Eukaryota</taxon>
        <taxon>Fungi</taxon>
        <taxon>Dikarya</taxon>
        <taxon>Basidiomycota</taxon>
        <taxon>Agaricomycotina</taxon>
        <taxon>Agaricomycetes</taxon>
        <taxon>Russulales</taxon>
        <taxon>Lachnocladiaceae</taxon>
        <taxon>Vararia</taxon>
    </lineage>
</organism>
<name>A0ACB8QVF5_9AGAM</name>
<keyword evidence="2" id="KW-1185">Reference proteome</keyword>
<reference evidence="1" key="1">
    <citation type="submission" date="2021-02" db="EMBL/GenBank/DDBJ databases">
        <authorList>
            <consortium name="DOE Joint Genome Institute"/>
            <person name="Ahrendt S."/>
            <person name="Looney B.P."/>
            <person name="Miyauchi S."/>
            <person name="Morin E."/>
            <person name="Drula E."/>
            <person name="Courty P.E."/>
            <person name="Chicoki N."/>
            <person name="Fauchery L."/>
            <person name="Kohler A."/>
            <person name="Kuo A."/>
            <person name="Labutti K."/>
            <person name="Pangilinan J."/>
            <person name="Lipzen A."/>
            <person name="Riley R."/>
            <person name="Andreopoulos W."/>
            <person name="He G."/>
            <person name="Johnson J."/>
            <person name="Barry K.W."/>
            <person name="Grigoriev I.V."/>
            <person name="Nagy L."/>
            <person name="Hibbett D."/>
            <person name="Henrissat B."/>
            <person name="Matheny P.B."/>
            <person name="Labbe J."/>
            <person name="Martin F."/>
        </authorList>
    </citation>
    <scope>NUCLEOTIDE SEQUENCE</scope>
    <source>
        <strain evidence="1">EC-137</strain>
    </source>
</reference>
<accession>A0ACB8QVF5</accession>